<evidence type="ECO:0000313" key="2">
    <source>
        <dbReference type="Proteomes" id="UP000235371"/>
    </source>
</evidence>
<keyword evidence="2" id="KW-1185">Reference proteome</keyword>
<dbReference type="InParanoid" id="A0A2J6TBT3"/>
<dbReference type="GeneID" id="36580544"/>
<name>A0A2J6TBT3_9HELO</name>
<proteinExistence type="predicted"/>
<sequence length="182" mass="20641">MIPRETWRLPGIRKTRHGSDHEPLACVYEVAPQTSPRCTVRIHSFFSGLRRCAFLESHPRPRLRRLDLQRRLDLLVFDCLLLCLLSARCSLVDILLSSQYASEMTEASIQPALGFIEVPSVLLCSTQVQDHNYILVASLRGPNISHLWNPSLLYLVLYFLSRGSQSFSVGCLCRPYSVPSVL</sequence>
<dbReference type="AlphaFoldDB" id="A0A2J6TBT3"/>
<dbReference type="EMBL" id="KZ613790">
    <property type="protein sequence ID" value="PMD60453.1"/>
    <property type="molecule type" value="Genomic_DNA"/>
</dbReference>
<accession>A0A2J6TBT3</accession>
<dbReference type="Proteomes" id="UP000235371">
    <property type="component" value="Unassembled WGS sequence"/>
</dbReference>
<gene>
    <name evidence="1" type="ORF">K444DRAFT_392969</name>
</gene>
<protein>
    <submittedName>
        <fullName evidence="1">Uncharacterized protein</fullName>
    </submittedName>
</protein>
<organism evidence="1 2">
    <name type="scientific">Hyaloscypha bicolor E</name>
    <dbReference type="NCBI Taxonomy" id="1095630"/>
    <lineage>
        <taxon>Eukaryota</taxon>
        <taxon>Fungi</taxon>
        <taxon>Dikarya</taxon>
        <taxon>Ascomycota</taxon>
        <taxon>Pezizomycotina</taxon>
        <taxon>Leotiomycetes</taxon>
        <taxon>Helotiales</taxon>
        <taxon>Hyaloscyphaceae</taxon>
        <taxon>Hyaloscypha</taxon>
        <taxon>Hyaloscypha bicolor</taxon>
    </lineage>
</organism>
<reference evidence="1 2" key="1">
    <citation type="submission" date="2016-04" db="EMBL/GenBank/DDBJ databases">
        <title>A degradative enzymes factory behind the ericoid mycorrhizal symbiosis.</title>
        <authorList>
            <consortium name="DOE Joint Genome Institute"/>
            <person name="Martino E."/>
            <person name="Morin E."/>
            <person name="Grelet G."/>
            <person name="Kuo A."/>
            <person name="Kohler A."/>
            <person name="Daghino S."/>
            <person name="Barry K."/>
            <person name="Choi C."/>
            <person name="Cichocki N."/>
            <person name="Clum A."/>
            <person name="Copeland A."/>
            <person name="Hainaut M."/>
            <person name="Haridas S."/>
            <person name="Labutti K."/>
            <person name="Lindquist E."/>
            <person name="Lipzen A."/>
            <person name="Khouja H.-R."/>
            <person name="Murat C."/>
            <person name="Ohm R."/>
            <person name="Olson A."/>
            <person name="Spatafora J."/>
            <person name="Veneault-Fourrey C."/>
            <person name="Henrissat B."/>
            <person name="Grigoriev I."/>
            <person name="Martin F."/>
            <person name="Perotto S."/>
        </authorList>
    </citation>
    <scope>NUCLEOTIDE SEQUENCE [LARGE SCALE GENOMIC DNA]</scope>
    <source>
        <strain evidence="1 2">E</strain>
    </source>
</reference>
<dbReference type="OrthoDB" id="10484143at2759"/>
<dbReference type="RefSeq" id="XP_024737357.1">
    <property type="nucleotide sequence ID" value="XM_024872463.1"/>
</dbReference>
<evidence type="ECO:0000313" key="1">
    <source>
        <dbReference type="EMBL" id="PMD60453.1"/>
    </source>
</evidence>